<dbReference type="GO" id="GO:0005524">
    <property type="term" value="F:ATP binding"/>
    <property type="evidence" value="ECO:0007669"/>
    <property type="project" value="UniProtKB-KW"/>
</dbReference>
<dbReference type="GO" id="GO:0009228">
    <property type="term" value="P:thiamine biosynthetic process"/>
    <property type="evidence" value="ECO:0007669"/>
    <property type="project" value="UniProtKB-KW"/>
</dbReference>
<accession>A0A0S2K4Z2</accession>
<dbReference type="GO" id="GO:0046872">
    <property type="term" value="F:metal ion binding"/>
    <property type="evidence" value="ECO:0007669"/>
    <property type="project" value="UniProtKB-KW"/>
</dbReference>
<sequence>MSEVVWSIAGSDSGGGAGIQADLKAMHSFGVHGCTVITALTAQNSLGVDAINPVNNAVIESQLNALAQDMPAKVIKIGLLANIAQVELIAEHIAHYKKTWAVPPVVVYDPVAIATSGDTLTEEDTVDALKKYLFPLVDVITPNTHETQLLTGIYLIGPSSVVEAAEKLQAFGAGSAVIKGGHWDYPKGYCIDYCRSDSQEEHWLGNEAIVTPHTHGTGCSLSSCIAACLAKGYPLKDAFILGKAYINQGLASAVRYGEGIGPVAHTGFPEDLTHFPQVIEPGSWLADELELGAPDDFNFAAGFADTEGELELYAVVDTADWIEKCLAAGVPTVQLRIKDPNDPNLEAEIKTAIMLGEKYQGRVFINDYWQLAIEHGAYGVHLGQEDLSEANLSAIQNAGLRLGVSTHGFYEMVRAHNYRPSYLAFGAIYPTTTKDMTGQIQGLEKLKHFVPLMKAHYPTVAIGGIDIARTEQVASTGVGSVAVVRAITLADDHQNAVLELKAAIRKGRGEA</sequence>
<dbReference type="PATRIC" id="fig|161398.10.peg.3031"/>
<evidence type="ECO:0000259" key="14">
    <source>
        <dbReference type="Pfam" id="PF02581"/>
    </source>
</evidence>
<dbReference type="Pfam" id="PF08543">
    <property type="entry name" value="Phos_pyr_kin"/>
    <property type="match status" value="1"/>
</dbReference>
<comment type="catalytic activity">
    <reaction evidence="12">
        <text>2-(2-carboxy-4-methylthiazol-5-yl)ethyl phosphate + 4-amino-2-methyl-5-(diphosphooxymethyl)pyrimidine + 2 H(+) = thiamine phosphate + CO2 + diphosphate</text>
        <dbReference type="Rhea" id="RHEA:47848"/>
        <dbReference type="ChEBI" id="CHEBI:15378"/>
        <dbReference type="ChEBI" id="CHEBI:16526"/>
        <dbReference type="ChEBI" id="CHEBI:33019"/>
        <dbReference type="ChEBI" id="CHEBI:37575"/>
        <dbReference type="ChEBI" id="CHEBI:57841"/>
        <dbReference type="ChEBI" id="CHEBI:62890"/>
        <dbReference type="EC" id="2.5.1.3"/>
    </reaction>
</comment>
<dbReference type="FunFam" id="3.20.20.70:FF:000064">
    <property type="entry name" value="Thiamine-phosphate synthase"/>
    <property type="match status" value="1"/>
</dbReference>
<evidence type="ECO:0000256" key="3">
    <source>
        <dbReference type="ARBA" id="ARBA00022679"/>
    </source>
</evidence>
<keyword evidence="17" id="KW-1185">Reference proteome</keyword>
<comment type="cofactor">
    <cofactor evidence="1">
        <name>Mg(2+)</name>
        <dbReference type="ChEBI" id="CHEBI:18420"/>
    </cofactor>
</comment>
<evidence type="ECO:0000259" key="15">
    <source>
        <dbReference type="Pfam" id="PF08543"/>
    </source>
</evidence>
<organism evidence="16 17">
    <name type="scientific">Pseudoalteromonas phenolica</name>
    <dbReference type="NCBI Taxonomy" id="161398"/>
    <lineage>
        <taxon>Bacteria</taxon>
        <taxon>Pseudomonadati</taxon>
        <taxon>Pseudomonadota</taxon>
        <taxon>Gammaproteobacteria</taxon>
        <taxon>Alteromonadales</taxon>
        <taxon>Pseudoalteromonadaceae</taxon>
        <taxon>Pseudoalteromonas</taxon>
    </lineage>
</organism>
<evidence type="ECO:0000256" key="4">
    <source>
        <dbReference type="ARBA" id="ARBA00022723"/>
    </source>
</evidence>
<dbReference type="AlphaFoldDB" id="A0A0S2K4Z2"/>
<name>A0A0S2K4Z2_9GAMM</name>
<reference evidence="16 17" key="1">
    <citation type="submission" date="2015-11" db="EMBL/GenBank/DDBJ databases">
        <authorList>
            <person name="Zhang Y."/>
            <person name="Guo Z."/>
        </authorList>
    </citation>
    <scope>NUCLEOTIDE SEQUENCE [LARGE SCALE GENOMIC DNA]</scope>
    <source>
        <strain evidence="16 17">KCTC 12086</strain>
    </source>
</reference>
<comment type="catalytic activity">
    <reaction evidence="13">
        <text>2-[(2R,5Z)-2-carboxy-4-methylthiazol-5(2H)-ylidene]ethyl phosphate + 4-amino-2-methyl-5-(diphosphooxymethyl)pyrimidine + 2 H(+) = thiamine phosphate + CO2 + diphosphate</text>
        <dbReference type="Rhea" id="RHEA:47844"/>
        <dbReference type="ChEBI" id="CHEBI:15378"/>
        <dbReference type="ChEBI" id="CHEBI:16526"/>
        <dbReference type="ChEBI" id="CHEBI:33019"/>
        <dbReference type="ChEBI" id="CHEBI:37575"/>
        <dbReference type="ChEBI" id="CHEBI:57841"/>
        <dbReference type="ChEBI" id="CHEBI:62899"/>
        <dbReference type="EC" id="2.5.1.3"/>
    </reaction>
</comment>
<dbReference type="InterPro" id="IPR029056">
    <property type="entry name" value="Ribokinase-like"/>
</dbReference>
<dbReference type="SUPFAM" id="SSF51391">
    <property type="entry name" value="Thiamin phosphate synthase"/>
    <property type="match status" value="1"/>
</dbReference>
<evidence type="ECO:0000256" key="11">
    <source>
        <dbReference type="ARBA" id="ARBA00047334"/>
    </source>
</evidence>
<dbReference type="UniPathway" id="UPA00060">
    <property type="reaction ID" value="UER00138"/>
</dbReference>
<dbReference type="GO" id="GO:0004789">
    <property type="term" value="F:thiamine-phosphate diphosphorylase activity"/>
    <property type="evidence" value="ECO:0007669"/>
    <property type="project" value="UniProtKB-EC"/>
</dbReference>
<dbReference type="InterPro" id="IPR034291">
    <property type="entry name" value="TMP_synthase"/>
</dbReference>
<dbReference type="STRING" id="161398.PP2015_2973"/>
<dbReference type="InterPro" id="IPR036206">
    <property type="entry name" value="ThiamineP_synth_sf"/>
</dbReference>
<protein>
    <submittedName>
        <fullName evidence="16">Phosphomethylpyrimidine kinase/thiamin-phosphate pyrophosphorylase</fullName>
    </submittedName>
</protein>
<dbReference type="GO" id="GO:0008972">
    <property type="term" value="F:phosphomethylpyrimidine kinase activity"/>
    <property type="evidence" value="ECO:0007669"/>
    <property type="project" value="InterPro"/>
</dbReference>
<dbReference type="InterPro" id="IPR013749">
    <property type="entry name" value="PM/HMP-P_kinase-1"/>
</dbReference>
<dbReference type="NCBIfam" id="TIGR00693">
    <property type="entry name" value="thiE"/>
    <property type="match status" value="1"/>
</dbReference>
<dbReference type="InterPro" id="IPR004399">
    <property type="entry name" value="HMP/HMP-P_kinase_dom"/>
</dbReference>
<dbReference type="PANTHER" id="PTHR20858">
    <property type="entry name" value="PHOSPHOMETHYLPYRIMIDINE KINASE"/>
    <property type="match status" value="1"/>
</dbReference>
<dbReference type="NCBIfam" id="TIGR00097">
    <property type="entry name" value="HMP-P_kinase"/>
    <property type="match status" value="1"/>
</dbReference>
<dbReference type="OrthoDB" id="9804313at2"/>
<comment type="catalytic activity">
    <reaction evidence="11">
        <text>4-methyl-5-(2-phosphooxyethyl)-thiazole + 4-amino-2-methyl-5-(diphosphooxymethyl)pyrimidine + H(+) = thiamine phosphate + diphosphate</text>
        <dbReference type="Rhea" id="RHEA:22328"/>
        <dbReference type="ChEBI" id="CHEBI:15378"/>
        <dbReference type="ChEBI" id="CHEBI:33019"/>
        <dbReference type="ChEBI" id="CHEBI:37575"/>
        <dbReference type="ChEBI" id="CHEBI:57841"/>
        <dbReference type="ChEBI" id="CHEBI:58296"/>
        <dbReference type="EC" id="2.5.1.3"/>
    </reaction>
</comment>
<dbReference type="SUPFAM" id="SSF53613">
    <property type="entry name" value="Ribokinase-like"/>
    <property type="match status" value="1"/>
</dbReference>
<keyword evidence="9" id="KW-0784">Thiamine biosynthesis</keyword>
<evidence type="ECO:0000313" key="16">
    <source>
        <dbReference type="EMBL" id="ALO43456.1"/>
    </source>
</evidence>
<proteinExistence type="predicted"/>
<evidence type="ECO:0000256" key="1">
    <source>
        <dbReference type="ARBA" id="ARBA00001946"/>
    </source>
</evidence>
<keyword evidence="6 16" id="KW-0418">Kinase</keyword>
<keyword evidence="10" id="KW-0511">Multifunctional enzyme</keyword>
<gene>
    <name evidence="16" type="ORF">PP2015_2973</name>
</gene>
<evidence type="ECO:0000256" key="5">
    <source>
        <dbReference type="ARBA" id="ARBA00022741"/>
    </source>
</evidence>
<comment type="pathway">
    <text evidence="2">Cofactor biosynthesis; thiamine diphosphate biosynthesis; thiamine phosphate from 4-amino-2-methyl-5-diphosphomethylpyrimidine and 4-methyl-5-(2-phosphoethyl)-thiazole: step 1/1.</text>
</comment>
<dbReference type="CDD" id="cd01169">
    <property type="entry name" value="HMPP_kinase"/>
    <property type="match status" value="1"/>
</dbReference>
<evidence type="ECO:0000256" key="2">
    <source>
        <dbReference type="ARBA" id="ARBA00005165"/>
    </source>
</evidence>
<dbReference type="InterPro" id="IPR013785">
    <property type="entry name" value="Aldolase_TIM"/>
</dbReference>
<evidence type="ECO:0000256" key="9">
    <source>
        <dbReference type="ARBA" id="ARBA00022977"/>
    </source>
</evidence>
<keyword evidence="7" id="KW-0067">ATP-binding</keyword>
<dbReference type="GO" id="GO:0005829">
    <property type="term" value="C:cytosol"/>
    <property type="evidence" value="ECO:0007669"/>
    <property type="project" value="TreeGrafter"/>
</dbReference>
<feature type="domain" description="Pyridoxamine kinase/Phosphomethylpyrimidine kinase" evidence="15">
    <location>
        <begin position="12"/>
        <end position="263"/>
    </location>
</feature>
<dbReference type="Pfam" id="PF02581">
    <property type="entry name" value="TMP-TENI"/>
    <property type="match status" value="1"/>
</dbReference>
<dbReference type="Gene3D" id="3.40.1190.20">
    <property type="match status" value="1"/>
</dbReference>
<dbReference type="GO" id="GO:0008902">
    <property type="term" value="F:hydroxymethylpyrimidine kinase activity"/>
    <property type="evidence" value="ECO:0007669"/>
    <property type="project" value="TreeGrafter"/>
</dbReference>
<keyword evidence="8" id="KW-0460">Magnesium</keyword>
<keyword evidence="4" id="KW-0479">Metal-binding</keyword>
<evidence type="ECO:0000256" key="6">
    <source>
        <dbReference type="ARBA" id="ARBA00022777"/>
    </source>
</evidence>
<dbReference type="Gene3D" id="3.20.20.70">
    <property type="entry name" value="Aldolase class I"/>
    <property type="match status" value="1"/>
</dbReference>
<evidence type="ECO:0000256" key="13">
    <source>
        <dbReference type="ARBA" id="ARBA00047883"/>
    </source>
</evidence>
<dbReference type="GO" id="GO:0009229">
    <property type="term" value="P:thiamine diphosphate biosynthetic process"/>
    <property type="evidence" value="ECO:0007669"/>
    <property type="project" value="UniProtKB-UniPathway"/>
</dbReference>
<evidence type="ECO:0000256" key="10">
    <source>
        <dbReference type="ARBA" id="ARBA00023268"/>
    </source>
</evidence>
<feature type="domain" description="Thiamine phosphate synthase/TenI" evidence="14">
    <location>
        <begin position="317"/>
        <end position="487"/>
    </location>
</feature>
<keyword evidence="5" id="KW-0547">Nucleotide-binding</keyword>
<evidence type="ECO:0000313" key="17">
    <source>
        <dbReference type="Proteomes" id="UP000061457"/>
    </source>
</evidence>
<dbReference type="KEGG" id="pphe:PP2015_2973"/>
<evidence type="ECO:0000256" key="7">
    <source>
        <dbReference type="ARBA" id="ARBA00022840"/>
    </source>
</evidence>
<dbReference type="CDD" id="cd00564">
    <property type="entry name" value="TMP_TenI"/>
    <property type="match status" value="1"/>
</dbReference>
<dbReference type="InterPro" id="IPR022998">
    <property type="entry name" value="ThiamineP_synth_TenI"/>
</dbReference>
<dbReference type="EMBL" id="CP013187">
    <property type="protein sequence ID" value="ALO43456.1"/>
    <property type="molecule type" value="Genomic_DNA"/>
</dbReference>
<dbReference type="NCBIfam" id="NF002904">
    <property type="entry name" value="PRK03512.1"/>
    <property type="match status" value="1"/>
</dbReference>
<keyword evidence="3" id="KW-0808">Transferase</keyword>
<dbReference type="RefSeq" id="WP_058031111.1">
    <property type="nucleotide sequence ID" value="NZ_CP013187.1"/>
</dbReference>
<evidence type="ECO:0000256" key="8">
    <source>
        <dbReference type="ARBA" id="ARBA00022842"/>
    </source>
</evidence>
<dbReference type="FunFam" id="3.40.1190.20:FF:000003">
    <property type="entry name" value="Phosphomethylpyrimidine kinase ThiD"/>
    <property type="match status" value="1"/>
</dbReference>
<evidence type="ECO:0000256" key="12">
    <source>
        <dbReference type="ARBA" id="ARBA00047851"/>
    </source>
</evidence>
<dbReference type="Proteomes" id="UP000061457">
    <property type="component" value="Chromosome I"/>
</dbReference>
<dbReference type="PANTHER" id="PTHR20858:SF17">
    <property type="entry name" value="HYDROXYMETHYLPYRIMIDINE_PHOSPHOMETHYLPYRIMIDINE KINASE THI20-RELATED"/>
    <property type="match status" value="1"/>
</dbReference>